<evidence type="ECO:0000313" key="2">
    <source>
        <dbReference type="EMBL" id="MCP9199880.1"/>
    </source>
</evidence>
<dbReference type="PANTHER" id="PTHR10859">
    <property type="entry name" value="GLYCOSYL TRANSFERASE"/>
    <property type="match status" value="1"/>
</dbReference>
<comment type="caution">
    <text evidence="2">The sequence shown here is derived from an EMBL/GenBank/DDBJ whole genome shotgun (WGS) entry which is preliminary data.</text>
</comment>
<dbReference type="GO" id="GO:0006487">
    <property type="term" value="P:protein N-linked glycosylation"/>
    <property type="evidence" value="ECO:0007669"/>
    <property type="project" value="TreeGrafter"/>
</dbReference>
<evidence type="ECO:0000313" key="3">
    <source>
        <dbReference type="Proteomes" id="UP001155280"/>
    </source>
</evidence>
<dbReference type="Gene3D" id="3.90.550.10">
    <property type="entry name" value="Spore Coat Polysaccharide Biosynthesis Protein SpsA, Chain A"/>
    <property type="match status" value="1"/>
</dbReference>
<reference evidence="2" key="1">
    <citation type="submission" date="2022-07" db="EMBL/GenBank/DDBJ databases">
        <title>Gramela sediminis sp. nov., isolated from deep-sea sediment of the Indian Ocean.</title>
        <authorList>
            <person name="Shi H."/>
        </authorList>
    </citation>
    <scope>NUCLEOTIDE SEQUENCE</scope>
    <source>
        <strain evidence="2">GC03-9</strain>
    </source>
</reference>
<keyword evidence="2" id="KW-0808">Transferase</keyword>
<dbReference type="EC" id="2.4.-.-" evidence="2"/>
<dbReference type="SUPFAM" id="SSF53448">
    <property type="entry name" value="Nucleotide-diphospho-sugar transferases"/>
    <property type="match status" value="1"/>
</dbReference>
<dbReference type="PANTHER" id="PTHR10859:SF91">
    <property type="entry name" value="DOLICHYL-PHOSPHATE BETA-GLUCOSYLTRANSFERASE"/>
    <property type="match status" value="1"/>
</dbReference>
<evidence type="ECO:0000259" key="1">
    <source>
        <dbReference type="Pfam" id="PF00535"/>
    </source>
</evidence>
<keyword evidence="2" id="KW-0328">Glycosyltransferase</keyword>
<dbReference type="InterPro" id="IPR029044">
    <property type="entry name" value="Nucleotide-diphossugar_trans"/>
</dbReference>
<dbReference type="RefSeq" id="WP_241551693.1">
    <property type="nucleotide sequence ID" value="NZ_JANCNS010000002.1"/>
</dbReference>
<dbReference type="InterPro" id="IPR001173">
    <property type="entry name" value="Glyco_trans_2-like"/>
</dbReference>
<keyword evidence="3" id="KW-1185">Reference proteome</keyword>
<dbReference type="Pfam" id="PF00535">
    <property type="entry name" value="Glycos_transf_2"/>
    <property type="match status" value="1"/>
</dbReference>
<dbReference type="AlphaFoldDB" id="A0A9X2I374"/>
<proteinExistence type="predicted"/>
<accession>A0A9X2I374</accession>
<dbReference type="EMBL" id="JANCNS010000002">
    <property type="protein sequence ID" value="MCP9199880.1"/>
    <property type="molecule type" value="Genomic_DNA"/>
</dbReference>
<name>A0A9X2I374_9FLAO</name>
<protein>
    <submittedName>
        <fullName evidence="2">Glycosyltransferase</fullName>
        <ecNumber evidence="2">2.4.-.-</ecNumber>
    </submittedName>
</protein>
<feature type="domain" description="Glycosyltransferase 2-like" evidence="1">
    <location>
        <begin position="8"/>
        <end position="179"/>
    </location>
</feature>
<gene>
    <name evidence="2" type="ORF">MKO06_08185</name>
</gene>
<dbReference type="Proteomes" id="UP001155280">
    <property type="component" value="Unassembled WGS sequence"/>
</dbReference>
<sequence length="247" mass="28998">MQKDQKVSLIIPVYNAEIFILDTLKKVTKWKLKAYYETEVILVNDGSIDLTKNLIEEYVQKKDGSIKFISYEYNKGKGYAVKVGMLEATGDFRIFTDSDIPYGLEIVDNIIYYLDFKEFDVCIGNRKSIKSRYVQEISKLRRLSSKVFTLIISRYVVTGVKDTQCGIKGFRAEIAEKLFSNIQIRGFAFDVEALYYCYKFDYEIKRIPVVFQGNSISTIRLSKVSLQMFWDVFRLPIRYHFFQRNHN</sequence>
<dbReference type="GO" id="GO:0016757">
    <property type="term" value="F:glycosyltransferase activity"/>
    <property type="evidence" value="ECO:0007669"/>
    <property type="project" value="UniProtKB-KW"/>
</dbReference>
<organism evidence="2 3">
    <name type="scientific">Christiangramia oceanisediminis</name>
    <dbReference type="NCBI Taxonomy" id="2920386"/>
    <lineage>
        <taxon>Bacteria</taxon>
        <taxon>Pseudomonadati</taxon>
        <taxon>Bacteroidota</taxon>
        <taxon>Flavobacteriia</taxon>
        <taxon>Flavobacteriales</taxon>
        <taxon>Flavobacteriaceae</taxon>
        <taxon>Christiangramia</taxon>
    </lineage>
</organism>